<keyword evidence="4" id="KW-0285">Flavoprotein</keyword>
<dbReference type="Gene3D" id="3.50.50.60">
    <property type="entry name" value="FAD/NAD(P)-binding domain"/>
    <property type="match status" value="1"/>
</dbReference>
<feature type="chain" id="PRO_5040314375" description="Glucose-methanol-choline oxidoreductase N-terminal domain-containing protein" evidence="5">
    <location>
        <begin position="16"/>
        <end position="627"/>
    </location>
</feature>
<evidence type="ECO:0000259" key="6">
    <source>
        <dbReference type="PROSITE" id="PS00623"/>
    </source>
</evidence>
<evidence type="ECO:0000256" key="4">
    <source>
        <dbReference type="RuleBase" id="RU003968"/>
    </source>
</evidence>
<dbReference type="InterPro" id="IPR000172">
    <property type="entry name" value="GMC_OxRdtase_N"/>
</dbReference>
<name>A0A9P0FVJ0_CHRIL</name>
<reference evidence="7" key="1">
    <citation type="submission" date="2021-12" db="EMBL/GenBank/DDBJ databases">
        <authorList>
            <person name="King R."/>
        </authorList>
    </citation>
    <scope>NUCLEOTIDE SEQUENCE</scope>
</reference>
<sequence>MRWFVYLFCIVAVDAQMFNSQRFLDFWTDLFRPLPRNPHEGIVPDYTPENQEEFDFIVVGAGSAGCVLANRLTEVPQWKVLLIEAGGNENFFSDIPIFAAFLSLTPMNWGYNSMPEPKACRDLRGKVCFLPRGRVLGGSSVLNFLIYQRGHPEDYNDWARMGNAGWSYDEILPYFKKSENVGIKELQNSTYHGVGGYLNIEYSPYRSPLENPFKQAGEELGYKWRDPNGEKVIGFSKPQATMRKGRRCSSSKAFLEPIRFRPNLKVTKFSTVTKILIDPLTKTAVGVEFMKRNKRIQVKARREVVLAAGAIGSAQLLMVSGVGPKDHLDELGISPTIADLPVGYNLQDHVTFSGNAFIINQTGMTMNDMSAASPFVAAAYMTGRGPLTLPGGAAGLAFVHTKHSQDVDTSRPDIELVMGAGSLAGDAIGILRSLLGITDDWYWRVYSSLPYSVRQNTFVINPVLIRPNSVGRLMLRSPNFTDHPRIHLNYFADNNDLQTMIEGVRMVQKVIGTKAFQRYGTKLHTTPFPGCESLLFDSDEYWECAIMQTSITLDHQVGTCKMAPADDPSSVVTPRLQVNGISGLRVADASIMPRIPAAHTHAAVVMIAEKASDLIKEDWGIPIDNFI</sequence>
<accession>A0A9P0FVJ0</accession>
<dbReference type="PROSITE" id="PS00623">
    <property type="entry name" value="GMC_OXRED_1"/>
    <property type="match status" value="1"/>
</dbReference>
<dbReference type="InterPro" id="IPR012132">
    <property type="entry name" value="GMC_OxRdtase"/>
</dbReference>
<protein>
    <recommendedName>
        <fullName evidence="6">Glucose-methanol-choline oxidoreductase N-terminal domain-containing protein</fullName>
    </recommendedName>
</protein>
<feature type="active site" description="Proton donor" evidence="2">
    <location>
        <position position="555"/>
    </location>
</feature>
<comment type="similarity">
    <text evidence="1 4">Belongs to the GMC oxidoreductase family.</text>
</comment>
<dbReference type="PANTHER" id="PTHR11552:SF216">
    <property type="entry name" value="GLUCOSE-METHANOL-CHOLINE OXIDOREDUCTASE N-TERMINAL DOMAIN-CONTAINING PROTEIN"/>
    <property type="match status" value="1"/>
</dbReference>
<feature type="active site" description="Proton acceptor" evidence="2">
    <location>
        <position position="599"/>
    </location>
</feature>
<dbReference type="PIRSF" id="PIRSF000137">
    <property type="entry name" value="Alcohol_oxidase"/>
    <property type="match status" value="1"/>
</dbReference>
<comment type="cofactor">
    <cofactor evidence="3">
        <name>FAD</name>
        <dbReference type="ChEBI" id="CHEBI:57692"/>
    </cofactor>
</comment>
<gene>
    <name evidence="7" type="ORF">CINC_LOCUS9532</name>
</gene>
<dbReference type="PANTHER" id="PTHR11552">
    <property type="entry name" value="GLUCOSE-METHANOL-CHOLINE GMC OXIDOREDUCTASE"/>
    <property type="match status" value="1"/>
</dbReference>
<keyword evidence="5" id="KW-0732">Signal</keyword>
<evidence type="ECO:0000256" key="5">
    <source>
        <dbReference type="SAM" id="SignalP"/>
    </source>
</evidence>
<dbReference type="Pfam" id="PF05199">
    <property type="entry name" value="GMC_oxred_C"/>
    <property type="match status" value="1"/>
</dbReference>
<dbReference type="SUPFAM" id="SSF54373">
    <property type="entry name" value="FAD-linked reductases, C-terminal domain"/>
    <property type="match status" value="1"/>
</dbReference>
<dbReference type="AlphaFoldDB" id="A0A9P0FVJ0"/>
<dbReference type="InterPro" id="IPR036188">
    <property type="entry name" value="FAD/NAD-bd_sf"/>
</dbReference>
<dbReference type="EMBL" id="LR824006">
    <property type="protein sequence ID" value="CAH0600631.1"/>
    <property type="molecule type" value="Genomic_DNA"/>
</dbReference>
<feature type="domain" description="Glucose-methanol-choline oxidoreductase N-terminal" evidence="6">
    <location>
        <begin position="133"/>
        <end position="156"/>
    </location>
</feature>
<dbReference type="Pfam" id="PF00732">
    <property type="entry name" value="GMC_oxred_N"/>
    <property type="match status" value="1"/>
</dbReference>
<keyword evidence="3 4" id="KW-0274">FAD</keyword>
<evidence type="ECO:0000256" key="2">
    <source>
        <dbReference type="PIRSR" id="PIRSR000137-1"/>
    </source>
</evidence>
<evidence type="ECO:0000313" key="8">
    <source>
        <dbReference type="Proteomes" id="UP001154114"/>
    </source>
</evidence>
<feature type="signal peptide" evidence="5">
    <location>
        <begin position="1"/>
        <end position="15"/>
    </location>
</feature>
<dbReference type="GO" id="GO:0016614">
    <property type="term" value="F:oxidoreductase activity, acting on CH-OH group of donors"/>
    <property type="evidence" value="ECO:0007669"/>
    <property type="project" value="InterPro"/>
</dbReference>
<organism evidence="7 8">
    <name type="scientific">Chrysodeixis includens</name>
    <name type="common">Soybean looper</name>
    <name type="synonym">Pseudoplusia includens</name>
    <dbReference type="NCBI Taxonomy" id="689277"/>
    <lineage>
        <taxon>Eukaryota</taxon>
        <taxon>Metazoa</taxon>
        <taxon>Ecdysozoa</taxon>
        <taxon>Arthropoda</taxon>
        <taxon>Hexapoda</taxon>
        <taxon>Insecta</taxon>
        <taxon>Pterygota</taxon>
        <taxon>Neoptera</taxon>
        <taxon>Endopterygota</taxon>
        <taxon>Lepidoptera</taxon>
        <taxon>Glossata</taxon>
        <taxon>Ditrysia</taxon>
        <taxon>Noctuoidea</taxon>
        <taxon>Noctuidae</taxon>
        <taxon>Plusiinae</taxon>
        <taxon>Chrysodeixis</taxon>
    </lineage>
</organism>
<dbReference type="OrthoDB" id="269227at2759"/>
<proteinExistence type="inferred from homology"/>
<dbReference type="GO" id="GO:0050660">
    <property type="term" value="F:flavin adenine dinucleotide binding"/>
    <property type="evidence" value="ECO:0007669"/>
    <property type="project" value="InterPro"/>
</dbReference>
<dbReference type="InterPro" id="IPR007867">
    <property type="entry name" value="GMC_OxRtase_C"/>
</dbReference>
<keyword evidence="8" id="KW-1185">Reference proteome</keyword>
<evidence type="ECO:0000256" key="1">
    <source>
        <dbReference type="ARBA" id="ARBA00010790"/>
    </source>
</evidence>
<feature type="binding site" evidence="3">
    <location>
        <position position="272"/>
    </location>
    <ligand>
        <name>FAD</name>
        <dbReference type="ChEBI" id="CHEBI:57692"/>
    </ligand>
</feature>
<evidence type="ECO:0000313" key="7">
    <source>
        <dbReference type="EMBL" id="CAH0600631.1"/>
    </source>
</evidence>
<dbReference type="Gene3D" id="3.30.560.10">
    <property type="entry name" value="Glucose Oxidase, domain 3"/>
    <property type="match status" value="1"/>
</dbReference>
<evidence type="ECO:0000256" key="3">
    <source>
        <dbReference type="PIRSR" id="PIRSR000137-2"/>
    </source>
</evidence>
<feature type="binding site" evidence="3">
    <location>
        <position position="135"/>
    </location>
    <ligand>
        <name>FAD</name>
        <dbReference type="ChEBI" id="CHEBI:57692"/>
    </ligand>
</feature>
<dbReference type="Proteomes" id="UP001154114">
    <property type="component" value="Chromosome 3"/>
</dbReference>
<dbReference type="SUPFAM" id="SSF51905">
    <property type="entry name" value="FAD/NAD(P)-binding domain"/>
    <property type="match status" value="1"/>
</dbReference>